<evidence type="ECO:0000256" key="1">
    <source>
        <dbReference type="ARBA" id="ARBA00003416"/>
    </source>
</evidence>
<keyword evidence="8" id="KW-1185">Reference proteome</keyword>
<feature type="coiled-coil region" evidence="5">
    <location>
        <begin position="52"/>
        <end position="79"/>
    </location>
</feature>
<evidence type="ECO:0000256" key="2">
    <source>
        <dbReference type="ARBA" id="ARBA00009840"/>
    </source>
</evidence>
<protein>
    <submittedName>
        <fullName evidence="7">Recombinase RmuC</fullName>
    </submittedName>
</protein>
<evidence type="ECO:0000256" key="6">
    <source>
        <dbReference type="SAM" id="Phobius"/>
    </source>
</evidence>
<dbReference type="AlphaFoldDB" id="A0A223ARP8"/>
<comment type="similarity">
    <text evidence="2">Belongs to the RmuC family.</text>
</comment>
<dbReference type="Pfam" id="PF02646">
    <property type="entry name" value="RmuC"/>
    <property type="match status" value="1"/>
</dbReference>
<evidence type="ECO:0000313" key="8">
    <source>
        <dbReference type="Proteomes" id="UP000214689"/>
    </source>
</evidence>
<dbReference type="InterPro" id="IPR003798">
    <property type="entry name" value="DNA_recombination_RmuC"/>
</dbReference>
<proteinExistence type="inferred from homology"/>
<comment type="function">
    <text evidence="1">Involved in DNA recombination.</text>
</comment>
<dbReference type="PANTHER" id="PTHR30563:SF0">
    <property type="entry name" value="DNA RECOMBINATION PROTEIN RMUC"/>
    <property type="match status" value="1"/>
</dbReference>
<dbReference type="Proteomes" id="UP000214689">
    <property type="component" value="Chromosome"/>
</dbReference>
<reference evidence="8" key="1">
    <citation type="submission" date="2016-05" db="EMBL/GenBank/DDBJ databases">
        <authorList>
            <person name="Holder M.E."/>
            <person name="Ajami N.J."/>
            <person name="Petrosino J.F."/>
        </authorList>
    </citation>
    <scope>NUCLEOTIDE SEQUENCE [LARGE SCALE GENOMIC DNA]</scope>
    <source>
        <strain evidence="8">ATCC 700696</strain>
    </source>
</reference>
<sequence length="363" mass="41162">MNIIMILLLIMCLGSMLMSIFVLMRTKGNEERMDTYFKAYGDAIAKSQMTMSEHQDLRLKELNDSMARLRAENNTQIENIRHTVDEKLQTTLDTRLTKSFGLVNERLDQVYRGLGEMQSVAQGVGDLRKILSNVKTRGILGEVQLGSILDQMLPPSHYVKNARLKENSRENVEFAIRLPGTDEHDVFLPIDAKFPGDAYNTLLEAYDLGEKESIAEAKKKLMNRIESEAKDINSKYINPPVTTDFAILFLPFEGLYSEAINAGLIEPLQRKYKVTIAGPTTMAALLNSLQMGFSTLAIEKKSSEVWELLHVVQKEFERFEVVLAKTQGHLKQASDDIDELTGVRMRQMKRALQKVNNIEGEEE</sequence>
<organism evidence="7 8">
    <name type="scientific">Mogibacterium pumilum</name>
    <dbReference type="NCBI Taxonomy" id="86332"/>
    <lineage>
        <taxon>Bacteria</taxon>
        <taxon>Bacillati</taxon>
        <taxon>Bacillota</taxon>
        <taxon>Clostridia</taxon>
        <taxon>Peptostreptococcales</taxon>
        <taxon>Anaerovoracaceae</taxon>
        <taxon>Mogibacterium</taxon>
    </lineage>
</organism>
<evidence type="ECO:0000256" key="3">
    <source>
        <dbReference type="ARBA" id="ARBA00023054"/>
    </source>
</evidence>
<dbReference type="EMBL" id="CP016199">
    <property type="protein sequence ID" value="ASS37648.1"/>
    <property type="molecule type" value="Genomic_DNA"/>
</dbReference>
<name>A0A223ARP8_9FIRM</name>
<keyword evidence="4" id="KW-0233">DNA recombination</keyword>
<keyword evidence="6" id="KW-1133">Transmembrane helix</keyword>
<feature type="transmembrane region" description="Helical" evidence="6">
    <location>
        <begin position="6"/>
        <end position="24"/>
    </location>
</feature>
<gene>
    <name evidence="7" type="ORF">AXF17_03725</name>
</gene>
<keyword evidence="3 5" id="KW-0175">Coiled coil</keyword>
<dbReference type="PANTHER" id="PTHR30563">
    <property type="entry name" value="DNA RECOMBINATION PROTEIN RMUC"/>
    <property type="match status" value="1"/>
</dbReference>
<evidence type="ECO:0000256" key="4">
    <source>
        <dbReference type="ARBA" id="ARBA00023172"/>
    </source>
</evidence>
<accession>A0A223ARP8</accession>
<dbReference type="OrthoDB" id="370725at2"/>
<keyword evidence="6" id="KW-0472">Membrane</keyword>
<evidence type="ECO:0000256" key="5">
    <source>
        <dbReference type="SAM" id="Coils"/>
    </source>
</evidence>
<evidence type="ECO:0000313" key="7">
    <source>
        <dbReference type="EMBL" id="ASS37648.1"/>
    </source>
</evidence>
<keyword evidence="6" id="KW-0812">Transmembrane</keyword>
<dbReference type="GO" id="GO:0006310">
    <property type="term" value="P:DNA recombination"/>
    <property type="evidence" value="ECO:0007669"/>
    <property type="project" value="UniProtKB-KW"/>
</dbReference>